<accession>A0ABX7JLD6</accession>
<evidence type="ECO:0000313" key="2">
    <source>
        <dbReference type="Proteomes" id="UP000663629"/>
    </source>
</evidence>
<gene>
    <name evidence="1" type="ORF">JWJ88_17375</name>
</gene>
<evidence type="ECO:0000313" key="1">
    <source>
        <dbReference type="EMBL" id="QRZ14736.1"/>
    </source>
</evidence>
<dbReference type="Proteomes" id="UP000663629">
    <property type="component" value="Chromosome 2"/>
</dbReference>
<dbReference type="RefSeq" id="WP_205295706.1">
    <property type="nucleotide sequence ID" value="NZ_CP070371.1"/>
</dbReference>
<name>A0ABX7JLD6_9RHOB</name>
<organism evidence="1 2">
    <name type="scientific">Paracoccus methylovorus</name>
    <dbReference type="NCBI Taxonomy" id="2812658"/>
    <lineage>
        <taxon>Bacteria</taxon>
        <taxon>Pseudomonadati</taxon>
        <taxon>Pseudomonadota</taxon>
        <taxon>Alphaproteobacteria</taxon>
        <taxon>Rhodobacterales</taxon>
        <taxon>Paracoccaceae</taxon>
        <taxon>Paracoccus</taxon>
    </lineage>
</organism>
<dbReference type="EMBL" id="CP070371">
    <property type="protein sequence ID" value="QRZ14736.1"/>
    <property type="molecule type" value="Genomic_DNA"/>
</dbReference>
<proteinExistence type="predicted"/>
<reference evidence="1 2" key="1">
    <citation type="submission" date="2021-02" db="EMBL/GenBank/DDBJ databases">
        <title>Paracoccus methylovroum sp.nov., a new methanol and methylamine utilizing methylotrophic denitrifer.</title>
        <authorList>
            <person name="Timsy T."/>
            <person name="Behrendt U."/>
            <person name="Ulrich A."/>
            <person name="Spanner T."/>
            <person name="Foesel B.U."/>
            <person name="Horn M.A."/>
            <person name="Kolb S."/>
        </authorList>
    </citation>
    <scope>NUCLEOTIDE SEQUENCE [LARGE SCALE GENOMIC DNA]</scope>
    <source>
        <strain evidence="1 2">H4-D09</strain>
    </source>
</reference>
<sequence>MCLDPLSAALSAAGAPVGPMAWLSNIFSSFGGLGTVATAASGAASAYAAVQQGNAAQAAAEATAKQQEAAARESLQQGEEESDRRRRAGAGLLAQQRVAMAANNVDVSAASAIELLDDTKAGIEDDAFAIRQNFRNQAGNYSQMATNSRAEGGSAASQGLWGGVGTILSTGAQVGSKYSHWARNRNSAQGSFA</sequence>
<keyword evidence="2" id="KW-1185">Reference proteome</keyword>
<protein>
    <submittedName>
        <fullName evidence="1">Uncharacterized protein</fullName>
    </submittedName>
</protein>